<evidence type="ECO:0000313" key="2">
    <source>
        <dbReference type="Proteomes" id="UP000568380"/>
    </source>
</evidence>
<organism evidence="1 2">
    <name type="scientific">Nonomuraea endophytica</name>
    <dbReference type="NCBI Taxonomy" id="714136"/>
    <lineage>
        <taxon>Bacteria</taxon>
        <taxon>Bacillati</taxon>
        <taxon>Actinomycetota</taxon>
        <taxon>Actinomycetes</taxon>
        <taxon>Streptosporangiales</taxon>
        <taxon>Streptosporangiaceae</taxon>
        <taxon>Nonomuraea</taxon>
    </lineage>
</organism>
<dbReference type="RefSeq" id="WP_184972510.1">
    <property type="nucleotide sequence ID" value="NZ_JACHIN010000017.1"/>
</dbReference>
<gene>
    <name evidence="1" type="ORF">HNR40_008929</name>
</gene>
<dbReference type="EMBL" id="JACHIN010000017">
    <property type="protein sequence ID" value="MBB5083425.1"/>
    <property type="molecule type" value="Genomic_DNA"/>
</dbReference>
<protein>
    <submittedName>
        <fullName evidence="1">Uncharacterized protein</fullName>
    </submittedName>
</protein>
<reference evidence="1 2" key="1">
    <citation type="submission" date="2020-08" db="EMBL/GenBank/DDBJ databases">
        <title>Genomic Encyclopedia of Type Strains, Phase IV (KMG-IV): sequencing the most valuable type-strain genomes for metagenomic binning, comparative biology and taxonomic classification.</title>
        <authorList>
            <person name="Goeker M."/>
        </authorList>
    </citation>
    <scope>NUCLEOTIDE SEQUENCE [LARGE SCALE GENOMIC DNA]</scope>
    <source>
        <strain evidence="1 2">DSM 45385</strain>
    </source>
</reference>
<dbReference type="Proteomes" id="UP000568380">
    <property type="component" value="Unassembled WGS sequence"/>
</dbReference>
<keyword evidence="2" id="KW-1185">Reference proteome</keyword>
<dbReference type="AlphaFoldDB" id="A0A7W8EJQ6"/>
<sequence length="139" mass="15267">MAGHLHAYLWTGIGEELRLEEERRTGTPEFPSSPLPPIRTADWLARPRRQVAATFESTADAVAWLGREYTLACRKLLLPADEERIGRAVRLANATESLTGGVDVHWGFWLSGGRFTSLAVVCCPNRTAAHPCPLMIGAT</sequence>
<accession>A0A7W8EJQ6</accession>
<name>A0A7W8EJQ6_9ACTN</name>
<comment type="caution">
    <text evidence="1">The sequence shown here is derived from an EMBL/GenBank/DDBJ whole genome shotgun (WGS) entry which is preliminary data.</text>
</comment>
<evidence type="ECO:0000313" key="1">
    <source>
        <dbReference type="EMBL" id="MBB5083425.1"/>
    </source>
</evidence>
<proteinExistence type="predicted"/>